<dbReference type="AlphaFoldDB" id="A0A9P6J120"/>
<dbReference type="Proteomes" id="UP000749646">
    <property type="component" value="Unassembled WGS sequence"/>
</dbReference>
<keyword evidence="2" id="KW-1185">Reference proteome</keyword>
<dbReference type="EMBL" id="JAAAHW010006812">
    <property type="protein sequence ID" value="KAF9954652.1"/>
    <property type="molecule type" value="Genomic_DNA"/>
</dbReference>
<feature type="non-terminal residue" evidence="1">
    <location>
        <position position="60"/>
    </location>
</feature>
<proteinExistence type="predicted"/>
<comment type="caution">
    <text evidence="1">The sequence shown here is derived from an EMBL/GenBank/DDBJ whole genome shotgun (WGS) entry which is preliminary data.</text>
</comment>
<accession>A0A9P6J120</accession>
<organism evidence="1 2">
    <name type="scientific">Modicella reniformis</name>
    <dbReference type="NCBI Taxonomy" id="1440133"/>
    <lineage>
        <taxon>Eukaryota</taxon>
        <taxon>Fungi</taxon>
        <taxon>Fungi incertae sedis</taxon>
        <taxon>Mucoromycota</taxon>
        <taxon>Mortierellomycotina</taxon>
        <taxon>Mortierellomycetes</taxon>
        <taxon>Mortierellales</taxon>
        <taxon>Mortierellaceae</taxon>
        <taxon>Modicella</taxon>
    </lineage>
</organism>
<sequence length="60" mass="7167">AILSVSRNLEFSEHDPSMIRQHKNAQSRYKFLNRALRFSEIKEEFSRSLEFSDHEPSTIR</sequence>
<evidence type="ECO:0000313" key="1">
    <source>
        <dbReference type="EMBL" id="KAF9954652.1"/>
    </source>
</evidence>
<evidence type="ECO:0000313" key="2">
    <source>
        <dbReference type="Proteomes" id="UP000749646"/>
    </source>
</evidence>
<protein>
    <submittedName>
        <fullName evidence="1">Uncharacterized protein</fullName>
    </submittedName>
</protein>
<name>A0A9P6J120_9FUNG</name>
<reference evidence="1" key="1">
    <citation type="journal article" date="2020" name="Fungal Divers.">
        <title>Resolving the Mortierellaceae phylogeny through synthesis of multi-gene phylogenetics and phylogenomics.</title>
        <authorList>
            <person name="Vandepol N."/>
            <person name="Liber J."/>
            <person name="Desiro A."/>
            <person name="Na H."/>
            <person name="Kennedy M."/>
            <person name="Barry K."/>
            <person name="Grigoriev I.V."/>
            <person name="Miller A.N."/>
            <person name="O'Donnell K."/>
            <person name="Stajich J.E."/>
            <person name="Bonito G."/>
        </authorList>
    </citation>
    <scope>NUCLEOTIDE SEQUENCE</scope>
    <source>
        <strain evidence="1">MES-2147</strain>
    </source>
</reference>
<gene>
    <name evidence="1" type="ORF">BGZ65_003891</name>
</gene>